<gene>
    <name evidence="3" type="ORF">SYV04_22345</name>
</gene>
<evidence type="ECO:0000313" key="4">
    <source>
        <dbReference type="Proteomes" id="UP001291309"/>
    </source>
</evidence>
<dbReference type="PRINTS" id="PR00385">
    <property type="entry name" value="P450"/>
</dbReference>
<dbReference type="PROSITE" id="PS00086">
    <property type="entry name" value="CYTOCHROME_P450"/>
    <property type="match status" value="1"/>
</dbReference>
<comment type="caution">
    <text evidence="3">The sequence shown here is derived from an EMBL/GenBank/DDBJ whole genome shotgun (WGS) entry which is preliminary data.</text>
</comment>
<organism evidence="3 4">
    <name type="scientific">Hyalangium rubrum</name>
    <dbReference type="NCBI Taxonomy" id="3103134"/>
    <lineage>
        <taxon>Bacteria</taxon>
        <taxon>Pseudomonadati</taxon>
        <taxon>Myxococcota</taxon>
        <taxon>Myxococcia</taxon>
        <taxon>Myxococcales</taxon>
        <taxon>Cystobacterineae</taxon>
        <taxon>Archangiaceae</taxon>
        <taxon>Hyalangium</taxon>
    </lineage>
</organism>
<keyword evidence="2" id="KW-0503">Monooxygenase</keyword>
<dbReference type="InterPro" id="IPR001128">
    <property type="entry name" value="Cyt_P450"/>
</dbReference>
<dbReference type="PRINTS" id="PR00359">
    <property type="entry name" value="BP450"/>
</dbReference>
<keyword evidence="4" id="KW-1185">Reference proteome</keyword>
<dbReference type="EMBL" id="JAXIVS010000007">
    <property type="protein sequence ID" value="MDY7229170.1"/>
    <property type="molecule type" value="Genomic_DNA"/>
</dbReference>
<keyword evidence="2" id="KW-0560">Oxidoreductase</keyword>
<keyword evidence="2" id="KW-0349">Heme</keyword>
<protein>
    <submittedName>
        <fullName evidence="3">Cytochrome P450</fullName>
    </submittedName>
</protein>
<name>A0ABU5H760_9BACT</name>
<reference evidence="3 4" key="1">
    <citation type="submission" date="2023-12" db="EMBL/GenBank/DDBJ databases">
        <title>the genome sequence of Hyalangium sp. s54d21.</title>
        <authorList>
            <person name="Zhang X."/>
        </authorList>
    </citation>
    <scope>NUCLEOTIDE SEQUENCE [LARGE SCALE GENOMIC DNA]</scope>
    <source>
        <strain evidence="4">s54d21</strain>
    </source>
</reference>
<evidence type="ECO:0000256" key="2">
    <source>
        <dbReference type="RuleBase" id="RU000461"/>
    </source>
</evidence>
<dbReference type="Pfam" id="PF00067">
    <property type="entry name" value="p450"/>
    <property type="match status" value="1"/>
</dbReference>
<dbReference type="InterPro" id="IPR036396">
    <property type="entry name" value="Cyt_P450_sf"/>
</dbReference>
<evidence type="ECO:0000256" key="1">
    <source>
        <dbReference type="ARBA" id="ARBA00010617"/>
    </source>
</evidence>
<evidence type="ECO:0000313" key="3">
    <source>
        <dbReference type="EMBL" id="MDY7229170.1"/>
    </source>
</evidence>
<dbReference type="InterPro" id="IPR002397">
    <property type="entry name" value="Cyt_P450_B"/>
</dbReference>
<keyword evidence="2" id="KW-0408">Iron</keyword>
<proteinExistence type="inferred from homology"/>
<dbReference type="Gene3D" id="1.10.630.10">
    <property type="entry name" value="Cytochrome P450"/>
    <property type="match status" value="1"/>
</dbReference>
<dbReference type="PANTHER" id="PTHR46696">
    <property type="entry name" value="P450, PUTATIVE (EUROFUNG)-RELATED"/>
    <property type="match status" value="1"/>
</dbReference>
<dbReference type="Proteomes" id="UP001291309">
    <property type="component" value="Unassembled WGS sequence"/>
</dbReference>
<dbReference type="PANTHER" id="PTHR46696:SF1">
    <property type="entry name" value="CYTOCHROME P450 YJIB-RELATED"/>
    <property type="match status" value="1"/>
</dbReference>
<comment type="similarity">
    <text evidence="1 2">Belongs to the cytochrome P450 family.</text>
</comment>
<dbReference type="InterPro" id="IPR017972">
    <property type="entry name" value="Cyt_P450_CS"/>
</dbReference>
<accession>A0ABU5H760</accession>
<dbReference type="RefSeq" id="WP_321547890.1">
    <property type="nucleotide sequence ID" value="NZ_JAXIVS010000007.1"/>
</dbReference>
<sequence>MKTWGSHFFGLLFGKVPPEVQPVLARSVVEYKRYCQDLIEDRKRNPREDLTSYLVHAEATGDALTMHELVSLLSASLLAAAQETTTAQLGISLKLLLEQPERWQQLLKDRSLVPKAVEECSRLESVSHYMIRTAVEDVQVGGVLLPKGSRLILLYTSANHDETQVEHPERFDLHRDNPPNLTWGRGLHFCIGAQLARLELRVGIEQLLERIPDMRLVPGQDVGYQYDLPLLRNIRRLHVEWPVR</sequence>
<dbReference type="SUPFAM" id="SSF48264">
    <property type="entry name" value="Cytochrome P450"/>
    <property type="match status" value="1"/>
</dbReference>
<keyword evidence="2" id="KW-0479">Metal-binding</keyword>